<dbReference type="RefSeq" id="WP_218163059.1">
    <property type="nucleotide sequence ID" value="NZ_FOUY01000100.1"/>
</dbReference>
<organism evidence="3 4">
    <name type="scientific">Pseudonocardia ammonioxydans</name>
    <dbReference type="NCBI Taxonomy" id="260086"/>
    <lineage>
        <taxon>Bacteria</taxon>
        <taxon>Bacillati</taxon>
        <taxon>Actinomycetota</taxon>
        <taxon>Actinomycetes</taxon>
        <taxon>Pseudonocardiales</taxon>
        <taxon>Pseudonocardiaceae</taxon>
        <taxon>Pseudonocardia</taxon>
    </lineage>
</organism>
<gene>
    <name evidence="3" type="ORF">SAMN05216207_11004</name>
</gene>
<dbReference type="AlphaFoldDB" id="A0A1I5IFI3"/>
<proteinExistence type="predicted"/>
<keyword evidence="2" id="KW-0812">Transmembrane</keyword>
<evidence type="ECO:0000313" key="4">
    <source>
        <dbReference type="Proteomes" id="UP000199614"/>
    </source>
</evidence>
<reference evidence="3 4" key="1">
    <citation type="submission" date="2016-10" db="EMBL/GenBank/DDBJ databases">
        <authorList>
            <person name="de Groot N.N."/>
        </authorList>
    </citation>
    <scope>NUCLEOTIDE SEQUENCE [LARGE SCALE GENOMIC DNA]</scope>
    <source>
        <strain evidence="3 4">CGMCC 4.1877</strain>
    </source>
</reference>
<evidence type="ECO:0000256" key="2">
    <source>
        <dbReference type="SAM" id="Phobius"/>
    </source>
</evidence>
<feature type="transmembrane region" description="Helical" evidence="2">
    <location>
        <begin position="150"/>
        <end position="170"/>
    </location>
</feature>
<name>A0A1I5IFI3_PSUAM</name>
<dbReference type="STRING" id="260086.SAMN05216207_11004"/>
<feature type="transmembrane region" description="Helical" evidence="2">
    <location>
        <begin position="31"/>
        <end position="57"/>
    </location>
</feature>
<feature type="transmembrane region" description="Helical" evidence="2">
    <location>
        <begin position="110"/>
        <end position="130"/>
    </location>
</feature>
<evidence type="ECO:0000256" key="1">
    <source>
        <dbReference type="SAM" id="MobiDB-lite"/>
    </source>
</evidence>
<evidence type="ECO:0008006" key="5">
    <source>
        <dbReference type="Google" id="ProtNLM"/>
    </source>
</evidence>
<evidence type="ECO:0000313" key="3">
    <source>
        <dbReference type="EMBL" id="SFO59347.1"/>
    </source>
</evidence>
<accession>A0A1I5IFI3</accession>
<keyword evidence="4" id="KW-1185">Reference proteome</keyword>
<dbReference type="EMBL" id="FOUY01000100">
    <property type="protein sequence ID" value="SFO59347.1"/>
    <property type="molecule type" value="Genomic_DNA"/>
</dbReference>
<feature type="region of interest" description="Disordered" evidence="1">
    <location>
        <begin position="1"/>
        <end position="21"/>
    </location>
</feature>
<feature type="compositionally biased region" description="Low complexity" evidence="1">
    <location>
        <begin position="10"/>
        <end position="20"/>
    </location>
</feature>
<feature type="transmembrane region" description="Helical" evidence="2">
    <location>
        <begin position="77"/>
        <end position="103"/>
    </location>
</feature>
<dbReference type="Proteomes" id="UP000199614">
    <property type="component" value="Unassembled WGS sequence"/>
</dbReference>
<keyword evidence="2" id="KW-1133">Transmembrane helix</keyword>
<sequence length="176" mass="17926">MTTPVPPASSPTRRPAASDRLGPLRGVQRGLVTWLAAYSVAALRISLGLVITGFGALKFIPGASPAEALAGRTTEALTFGLVGGTTAVVATAVVETVIGLSLLTGRLLKAAMVGMVGWLIGIMSPVVLFPAEMFPGGLPTLAAQYVLKDIILVAAALVVTANVLGARFVAPPRRTA</sequence>
<protein>
    <recommendedName>
        <fullName evidence="5">DoxX protein</fullName>
    </recommendedName>
</protein>
<keyword evidence="2" id="KW-0472">Membrane</keyword>